<reference evidence="1" key="1">
    <citation type="journal article" date="2021" name="New Phytol.">
        <title>Evolutionary innovations through gain and loss of genes in the ectomycorrhizal Boletales.</title>
        <authorList>
            <person name="Wu G."/>
            <person name="Miyauchi S."/>
            <person name="Morin E."/>
            <person name="Kuo A."/>
            <person name="Drula E."/>
            <person name="Varga T."/>
            <person name="Kohler A."/>
            <person name="Feng B."/>
            <person name="Cao Y."/>
            <person name="Lipzen A."/>
            <person name="Daum C."/>
            <person name="Hundley H."/>
            <person name="Pangilinan J."/>
            <person name="Johnson J."/>
            <person name="Barry K."/>
            <person name="LaButti K."/>
            <person name="Ng V."/>
            <person name="Ahrendt S."/>
            <person name="Min B."/>
            <person name="Choi I.G."/>
            <person name="Park H."/>
            <person name="Plett J.M."/>
            <person name="Magnuson J."/>
            <person name="Spatafora J.W."/>
            <person name="Nagy L.G."/>
            <person name="Henrissat B."/>
            <person name="Grigoriev I.V."/>
            <person name="Yang Z.L."/>
            <person name="Xu J."/>
            <person name="Martin F.M."/>
        </authorList>
    </citation>
    <scope>NUCLEOTIDE SEQUENCE</scope>
    <source>
        <strain evidence="1">ATCC 28755</strain>
    </source>
</reference>
<protein>
    <submittedName>
        <fullName evidence="1">Uncharacterized protein</fullName>
    </submittedName>
</protein>
<keyword evidence="2" id="KW-1185">Reference proteome</keyword>
<comment type="caution">
    <text evidence="1">The sequence shown here is derived from an EMBL/GenBank/DDBJ whole genome shotgun (WGS) entry which is preliminary data.</text>
</comment>
<dbReference type="EMBL" id="MU267633">
    <property type="protein sequence ID" value="KAH7913327.1"/>
    <property type="molecule type" value="Genomic_DNA"/>
</dbReference>
<accession>A0ACB8AJA2</accession>
<dbReference type="Proteomes" id="UP000790377">
    <property type="component" value="Unassembled WGS sequence"/>
</dbReference>
<gene>
    <name evidence="1" type="ORF">BJ138DRAFT_649683</name>
</gene>
<organism evidence="1 2">
    <name type="scientific">Hygrophoropsis aurantiaca</name>
    <dbReference type="NCBI Taxonomy" id="72124"/>
    <lineage>
        <taxon>Eukaryota</taxon>
        <taxon>Fungi</taxon>
        <taxon>Dikarya</taxon>
        <taxon>Basidiomycota</taxon>
        <taxon>Agaricomycotina</taxon>
        <taxon>Agaricomycetes</taxon>
        <taxon>Agaricomycetidae</taxon>
        <taxon>Boletales</taxon>
        <taxon>Coniophorineae</taxon>
        <taxon>Hygrophoropsidaceae</taxon>
        <taxon>Hygrophoropsis</taxon>
    </lineage>
</organism>
<sequence>MALISQVLTFSVYSTAFSLNLDHLKRGTTHGHLGFLLGTPLFSTSLGPIKCTPGSSTLYKRSVLIITHAIDLRLDPPVIRETFIMKCKLHSAIHSPKRNVDNQRHFHFWHYKKKSLTRHISYTNELRATRYCTTITSVRVRVRPCTSHHRRCHLPLRPLFLGVS</sequence>
<proteinExistence type="predicted"/>
<evidence type="ECO:0000313" key="2">
    <source>
        <dbReference type="Proteomes" id="UP000790377"/>
    </source>
</evidence>
<evidence type="ECO:0000313" key="1">
    <source>
        <dbReference type="EMBL" id="KAH7913327.1"/>
    </source>
</evidence>
<name>A0ACB8AJA2_9AGAM</name>